<feature type="compositionally biased region" description="Polar residues" evidence="3">
    <location>
        <begin position="146"/>
        <end position="155"/>
    </location>
</feature>
<keyword evidence="2" id="KW-0560">Oxidoreductase</keyword>
<dbReference type="Pfam" id="PF00106">
    <property type="entry name" value="adh_short"/>
    <property type="match status" value="1"/>
</dbReference>
<comment type="similarity">
    <text evidence="1">Belongs to the short-chain dehydrogenases/reductases (SDR) family.</text>
</comment>
<gene>
    <name evidence="4" type="ORF">T440DRAFT_533336</name>
</gene>
<accession>A0A6A7B2P3</accession>
<sequence length="262" mass="28462">MSSFTISDTDLNDIRGQVVVITDASSGIGLATLRLILHHGGKVFASDLNPLPPYLTSTSFFATNVTSWLSQVALFRAAEKRYGHIDHVFANAGSRPSCSLLEEDLDENSDLQTPDPATYDVNLVGVMYAVKVGLWYLNKNPRSGSPLSIPPSNIQTRPPRPPSRPTLPALPSPLRINAIAPSWTDTGILTPDVLAALGRGNYQSADAVARSVVVLMADQMRRGKMVYSERGRFMDLEDGERGVSWVVRGVVDEGRKEGELEG</sequence>
<evidence type="ECO:0000313" key="5">
    <source>
        <dbReference type="Proteomes" id="UP000799423"/>
    </source>
</evidence>
<dbReference type="AlphaFoldDB" id="A0A6A7B2P3"/>
<feature type="region of interest" description="Disordered" evidence="3">
    <location>
        <begin position="146"/>
        <end position="169"/>
    </location>
</feature>
<organism evidence="4 5">
    <name type="scientific">Plenodomus tracheiphilus IPT5</name>
    <dbReference type="NCBI Taxonomy" id="1408161"/>
    <lineage>
        <taxon>Eukaryota</taxon>
        <taxon>Fungi</taxon>
        <taxon>Dikarya</taxon>
        <taxon>Ascomycota</taxon>
        <taxon>Pezizomycotina</taxon>
        <taxon>Dothideomycetes</taxon>
        <taxon>Pleosporomycetidae</taxon>
        <taxon>Pleosporales</taxon>
        <taxon>Pleosporineae</taxon>
        <taxon>Leptosphaeriaceae</taxon>
        <taxon>Plenodomus</taxon>
    </lineage>
</organism>
<dbReference type="PANTHER" id="PTHR43180">
    <property type="entry name" value="3-OXOACYL-(ACYL-CARRIER-PROTEIN) REDUCTASE (AFU_ORTHOLOGUE AFUA_6G11210)"/>
    <property type="match status" value="1"/>
</dbReference>
<dbReference type="EMBL" id="MU006310">
    <property type="protein sequence ID" value="KAF2849771.1"/>
    <property type="molecule type" value="Genomic_DNA"/>
</dbReference>
<evidence type="ECO:0000256" key="1">
    <source>
        <dbReference type="ARBA" id="ARBA00006484"/>
    </source>
</evidence>
<name>A0A6A7B2P3_9PLEO</name>
<dbReference type="SUPFAM" id="SSF51735">
    <property type="entry name" value="NAD(P)-binding Rossmann-fold domains"/>
    <property type="match status" value="1"/>
</dbReference>
<dbReference type="InterPro" id="IPR036291">
    <property type="entry name" value="NAD(P)-bd_dom_sf"/>
</dbReference>
<protein>
    <submittedName>
        <fullName evidence="4">NAD(P)-binding protein</fullName>
    </submittedName>
</protein>
<feature type="compositionally biased region" description="Pro residues" evidence="3">
    <location>
        <begin position="158"/>
        <end position="169"/>
    </location>
</feature>
<dbReference type="OrthoDB" id="37659at2759"/>
<dbReference type="Proteomes" id="UP000799423">
    <property type="component" value="Unassembled WGS sequence"/>
</dbReference>
<evidence type="ECO:0000256" key="2">
    <source>
        <dbReference type="ARBA" id="ARBA00023002"/>
    </source>
</evidence>
<dbReference type="Gene3D" id="3.40.50.720">
    <property type="entry name" value="NAD(P)-binding Rossmann-like Domain"/>
    <property type="match status" value="1"/>
</dbReference>
<dbReference type="InterPro" id="IPR002347">
    <property type="entry name" value="SDR_fam"/>
</dbReference>
<evidence type="ECO:0000313" key="4">
    <source>
        <dbReference type="EMBL" id="KAF2849771.1"/>
    </source>
</evidence>
<keyword evidence="5" id="KW-1185">Reference proteome</keyword>
<dbReference type="PANTHER" id="PTHR43180:SF11">
    <property type="entry name" value="NAD(P)-BINDING PROTEIN"/>
    <property type="match status" value="1"/>
</dbReference>
<proteinExistence type="inferred from homology"/>
<dbReference type="PRINTS" id="PR00081">
    <property type="entry name" value="GDHRDH"/>
</dbReference>
<evidence type="ECO:0000256" key="3">
    <source>
        <dbReference type="SAM" id="MobiDB-lite"/>
    </source>
</evidence>
<dbReference type="GO" id="GO:0016491">
    <property type="term" value="F:oxidoreductase activity"/>
    <property type="evidence" value="ECO:0007669"/>
    <property type="project" value="UniProtKB-KW"/>
</dbReference>
<reference evidence="4" key="1">
    <citation type="submission" date="2020-01" db="EMBL/GenBank/DDBJ databases">
        <authorList>
            <consortium name="DOE Joint Genome Institute"/>
            <person name="Haridas S."/>
            <person name="Albert R."/>
            <person name="Binder M."/>
            <person name="Bloem J."/>
            <person name="Labutti K."/>
            <person name="Salamov A."/>
            <person name="Andreopoulos B."/>
            <person name="Baker S.E."/>
            <person name="Barry K."/>
            <person name="Bills G."/>
            <person name="Bluhm B.H."/>
            <person name="Cannon C."/>
            <person name="Castanera R."/>
            <person name="Culley D.E."/>
            <person name="Daum C."/>
            <person name="Ezra D."/>
            <person name="Gonzalez J.B."/>
            <person name="Henrissat B."/>
            <person name="Kuo A."/>
            <person name="Liang C."/>
            <person name="Lipzen A."/>
            <person name="Lutzoni F."/>
            <person name="Magnuson J."/>
            <person name="Mondo S."/>
            <person name="Nolan M."/>
            <person name="Ohm R."/>
            <person name="Pangilinan J."/>
            <person name="Park H.-J."/>
            <person name="Ramirez L."/>
            <person name="Alfaro M."/>
            <person name="Sun H."/>
            <person name="Tritt A."/>
            <person name="Yoshinaga Y."/>
            <person name="Zwiers L.-H."/>
            <person name="Turgeon B.G."/>
            <person name="Goodwin S.B."/>
            <person name="Spatafora J.W."/>
            <person name="Crous P.W."/>
            <person name="Grigoriev I.V."/>
        </authorList>
    </citation>
    <scope>NUCLEOTIDE SEQUENCE</scope>
    <source>
        <strain evidence="4">IPT5</strain>
    </source>
</reference>